<feature type="domain" description="Reverse transcriptase RNase H-like" evidence="8">
    <location>
        <begin position="201"/>
        <end position="279"/>
    </location>
</feature>
<name>A0AAV3QXY2_LITER</name>
<dbReference type="PANTHER" id="PTHR48475">
    <property type="entry name" value="RIBONUCLEASE H"/>
    <property type="match status" value="1"/>
</dbReference>
<organism evidence="9 10">
    <name type="scientific">Lithospermum erythrorhizon</name>
    <name type="common">Purple gromwell</name>
    <name type="synonym">Lithospermum officinale var. erythrorhizon</name>
    <dbReference type="NCBI Taxonomy" id="34254"/>
    <lineage>
        <taxon>Eukaryota</taxon>
        <taxon>Viridiplantae</taxon>
        <taxon>Streptophyta</taxon>
        <taxon>Embryophyta</taxon>
        <taxon>Tracheophyta</taxon>
        <taxon>Spermatophyta</taxon>
        <taxon>Magnoliopsida</taxon>
        <taxon>eudicotyledons</taxon>
        <taxon>Gunneridae</taxon>
        <taxon>Pentapetalae</taxon>
        <taxon>asterids</taxon>
        <taxon>lamiids</taxon>
        <taxon>Boraginales</taxon>
        <taxon>Boraginaceae</taxon>
        <taxon>Boraginoideae</taxon>
        <taxon>Lithospermeae</taxon>
        <taxon>Lithospermum</taxon>
    </lineage>
</organism>
<keyword evidence="4" id="KW-0255">Endonuclease</keyword>
<gene>
    <name evidence="9" type="ORF">LIER_23534</name>
</gene>
<keyword evidence="3" id="KW-0540">Nuclease</keyword>
<reference evidence="9 10" key="1">
    <citation type="submission" date="2024-01" db="EMBL/GenBank/DDBJ databases">
        <title>The complete chloroplast genome sequence of Lithospermum erythrorhizon: insights into the phylogenetic relationship among Boraginaceae species and the maternal lineages of purple gromwells.</title>
        <authorList>
            <person name="Okada T."/>
            <person name="Watanabe K."/>
        </authorList>
    </citation>
    <scope>NUCLEOTIDE SEQUENCE [LARGE SCALE GENOMIC DNA]</scope>
</reference>
<evidence type="ECO:0000259" key="8">
    <source>
        <dbReference type="Pfam" id="PF17917"/>
    </source>
</evidence>
<evidence type="ECO:0000256" key="2">
    <source>
        <dbReference type="ARBA" id="ARBA00022695"/>
    </source>
</evidence>
<dbReference type="Pfam" id="PF17917">
    <property type="entry name" value="RT_RNaseH"/>
    <property type="match status" value="1"/>
</dbReference>
<dbReference type="InterPro" id="IPR043502">
    <property type="entry name" value="DNA/RNA_pol_sf"/>
</dbReference>
<dbReference type="GO" id="GO:0016787">
    <property type="term" value="F:hydrolase activity"/>
    <property type="evidence" value="ECO:0007669"/>
    <property type="project" value="UniProtKB-KW"/>
</dbReference>
<evidence type="ECO:0000313" key="9">
    <source>
        <dbReference type="EMBL" id="GAA0168949.1"/>
    </source>
</evidence>
<keyword evidence="6" id="KW-0695">RNA-directed DNA polymerase</keyword>
<evidence type="ECO:0000256" key="1">
    <source>
        <dbReference type="ARBA" id="ARBA00022679"/>
    </source>
</evidence>
<evidence type="ECO:0000313" key="10">
    <source>
        <dbReference type="Proteomes" id="UP001454036"/>
    </source>
</evidence>
<accession>A0AAV3QXY2</accession>
<dbReference type="AlphaFoldDB" id="A0AAV3QXY2"/>
<evidence type="ECO:0000256" key="6">
    <source>
        <dbReference type="ARBA" id="ARBA00022918"/>
    </source>
</evidence>
<evidence type="ECO:0000256" key="7">
    <source>
        <dbReference type="SAM" id="MobiDB-lite"/>
    </source>
</evidence>
<keyword evidence="2" id="KW-0548">Nucleotidyltransferase</keyword>
<evidence type="ECO:0000256" key="4">
    <source>
        <dbReference type="ARBA" id="ARBA00022759"/>
    </source>
</evidence>
<feature type="region of interest" description="Disordered" evidence="7">
    <location>
        <begin position="40"/>
        <end position="72"/>
    </location>
</feature>
<feature type="region of interest" description="Disordered" evidence="7">
    <location>
        <begin position="112"/>
        <end position="141"/>
    </location>
</feature>
<evidence type="ECO:0000256" key="3">
    <source>
        <dbReference type="ARBA" id="ARBA00022722"/>
    </source>
</evidence>
<comment type="caution">
    <text evidence="9">The sequence shown here is derived from an EMBL/GenBank/DDBJ whole genome shotgun (WGS) entry which is preliminary data.</text>
</comment>
<evidence type="ECO:0000256" key="5">
    <source>
        <dbReference type="ARBA" id="ARBA00022801"/>
    </source>
</evidence>
<dbReference type="SUPFAM" id="SSF56672">
    <property type="entry name" value="DNA/RNA polymerases"/>
    <property type="match status" value="1"/>
</dbReference>
<dbReference type="Proteomes" id="UP001454036">
    <property type="component" value="Unassembled WGS sequence"/>
</dbReference>
<keyword evidence="1" id="KW-0808">Transferase</keyword>
<sequence>MEEARRWSPNPKWRSALDKIRVPDKGYFRADLLRGSAFSLLQGDPNKKKESVNKSFNRGRSESPDSPPSITKRVNVILGGASRRRLRMKFPSQYETGEIRGSQKKARGFYLASTKRNKAQIKEGSSSKKSDQPRDQNKGIEPIPDKIAVVQAMQSPKTMKEAHQLTGRIATLTRFISRAVVPGAQEVPPIPSVFGPASDVLQLYLAVSESAISSILLREEAKIQGPVYYVSKIITRGAKTMYPQTEKLVYALIVAARKFKPYFEAHLGDFKIDETKKRLVGYLRTVQKLAKLFRSYHMEHVSMKRNNEADRLSQLVMAGYETLPEATVVEWIKEEAFQTKEVMSNDVPEGGSSVPWYQDFLDFLKTGVLAGDLPMANKIQRQIMRYTLMDGVLYQRLFQGPMLSRVTRNVGLMALEEVHVGMCGRHINA</sequence>
<dbReference type="GO" id="GO:0003964">
    <property type="term" value="F:RNA-directed DNA polymerase activity"/>
    <property type="evidence" value="ECO:0007669"/>
    <property type="project" value="UniProtKB-KW"/>
</dbReference>
<dbReference type="GO" id="GO:0004519">
    <property type="term" value="F:endonuclease activity"/>
    <property type="evidence" value="ECO:0007669"/>
    <property type="project" value="UniProtKB-KW"/>
</dbReference>
<keyword evidence="10" id="KW-1185">Reference proteome</keyword>
<dbReference type="PANTHER" id="PTHR48475:SF2">
    <property type="entry name" value="RIBONUCLEASE H"/>
    <property type="match status" value="1"/>
</dbReference>
<keyword evidence="5" id="KW-0378">Hydrolase</keyword>
<proteinExistence type="predicted"/>
<dbReference type="EMBL" id="BAABME010006656">
    <property type="protein sequence ID" value="GAA0168949.1"/>
    <property type="molecule type" value="Genomic_DNA"/>
</dbReference>
<dbReference type="InterPro" id="IPR041373">
    <property type="entry name" value="RT_RNaseH"/>
</dbReference>
<protein>
    <recommendedName>
        <fullName evidence="8">Reverse transcriptase RNase H-like domain-containing protein</fullName>
    </recommendedName>
</protein>
<feature type="compositionally biased region" description="Basic and acidic residues" evidence="7">
    <location>
        <begin position="125"/>
        <end position="138"/>
    </location>
</feature>